<dbReference type="AlphaFoldDB" id="A0A1T4PRC9"/>
<keyword evidence="3" id="KW-1185">Reference proteome</keyword>
<name>A0A1T4PRC9_9FUSO</name>
<proteinExistence type="predicted"/>
<evidence type="ECO:0000259" key="1">
    <source>
        <dbReference type="Pfam" id="PF03109"/>
    </source>
</evidence>
<gene>
    <name evidence="2" type="ORF">SAMN02745174_02007</name>
</gene>
<dbReference type="EMBL" id="FUWX01000016">
    <property type="protein sequence ID" value="SJZ94140.1"/>
    <property type="molecule type" value="Genomic_DNA"/>
</dbReference>
<evidence type="ECO:0000313" key="3">
    <source>
        <dbReference type="Proteomes" id="UP000191153"/>
    </source>
</evidence>
<protein>
    <submittedName>
        <fullName evidence="2">ABC1 family protein</fullName>
    </submittedName>
</protein>
<dbReference type="Proteomes" id="UP000191153">
    <property type="component" value="Unassembled WGS sequence"/>
</dbReference>
<organism evidence="2 3">
    <name type="scientific">Cetobacterium ceti</name>
    <dbReference type="NCBI Taxonomy" id="180163"/>
    <lineage>
        <taxon>Bacteria</taxon>
        <taxon>Fusobacteriati</taxon>
        <taxon>Fusobacteriota</taxon>
        <taxon>Fusobacteriia</taxon>
        <taxon>Fusobacteriales</taxon>
        <taxon>Fusobacteriaceae</taxon>
        <taxon>Cetobacterium</taxon>
    </lineage>
</organism>
<reference evidence="2 3" key="1">
    <citation type="submission" date="2017-02" db="EMBL/GenBank/DDBJ databases">
        <authorList>
            <person name="Peterson S.W."/>
        </authorList>
    </citation>
    <scope>NUCLEOTIDE SEQUENCE [LARGE SCALE GENOMIC DNA]</scope>
    <source>
        <strain evidence="2 3">ATCC 700028</strain>
    </source>
</reference>
<dbReference type="InterPro" id="IPR004147">
    <property type="entry name" value="ABC1_dom"/>
</dbReference>
<dbReference type="STRING" id="180163.SAMN02745174_02007"/>
<sequence>MFSLKFLRLIQILDSNRVPSISHIQELDYFGTKALEYYTSRIDIVKTPIIYRLLKIYNERTFKDDMHFLDILQGNNKEKHPLIFNLEYFDSTPFETLETFNIYRGNLKIFEDVAIKISRKNSKNLKKQIHSLEKLTTFSHFLPNGHMSENLKDVVKYCKNSMELEYDLNNHHCAMNYLKKMNEAYLPKYPVLKFLKFSKEFNYLSEKNVYVSKFIDNGRPLNIALAKEKLTMENISNLIYIRLIHLLDIGIFPKNNSNRDIIVDDDGYFYFRNFYSLCKLHKKNKKILNQFIKTLLNEDFSLALNYILLLSINSKQIHEDIAFKEEGLKYLEENFSSNKNINIIKIILNLFKIADAHKFKFSSDIFDFFKELIFIKLIILNCRYKIELFTILKDFINNLNS</sequence>
<dbReference type="RefSeq" id="WP_078694463.1">
    <property type="nucleotide sequence ID" value="NZ_FUWX01000016.1"/>
</dbReference>
<accession>A0A1T4PRC9</accession>
<evidence type="ECO:0000313" key="2">
    <source>
        <dbReference type="EMBL" id="SJZ94140.1"/>
    </source>
</evidence>
<feature type="domain" description="ABC1 atypical kinase-like" evidence="1">
    <location>
        <begin position="89"/>
        <end position="301"/>
    </location>
</feature>
<dbReference type="Pfam" id="PF03109">
    <property type="entry name" value="ABC1"/>
    <property type="match status" value="1"/>
</dbReference>